<protein>
    <submittedName>
        <fullName evidence="1">Uncharacterized protein</fullName>
    </submittedName>
</protein>
<dbReference type="AlphaFoldDB" id="A0A8J3V4C8"/>
<organism evidence="1 2">
    <name type="scientific">Planotetraspora thailandica</name>
    <dbReference type="NCBI Taxonomy" id="487172"/>
    <lineage>
        <taxon>Bacteria</taxon>
        <taxon>Bacillati</taxon>
        <taxon>Actinomycetota</taxon>
        <taxon>Actinomycetes</taxon>
        <taxon>Streptosporangiales</taxon>
        <taxon>Streptosporangiaceae</taxon>
        <taxon>Planotetraspora</taxon>
    </lineage>
</organism>
<proteinExistence type="predicted"/>
<evidence type="ECO:0000313" key="2">
    <source>
        <dbReference type="Proteomes" id="UP000605992"/>
    </source>
</evidence>
<dbReference type="EMBL" id="BOOR01000046">
    <property type="protein sequence ID" value="GII57163.1"/>
    <property type="molecule type" value="Genomic_DNA"/>
</dbReference>
<name>A0A8J3V4C8_9ACTN</name>
<comment type="caution">
    <text evidence="1">The sequence shown here is derived from an EMBL/GenBank/DDBJ whole genome shotgun (WGS) entry which is preliminary data.</text>
</comment>
<evidence type="ECO:0000313" key="1">
    <source>
        <dbReference type="EMBL" id="GII57163.1"/>
    </source>
</evidence>
<dbReference type="Proteomes" id="UP000605992">
    <property type="component" value="Unassembled WGS sequence"/>
</dbReference>
<reference evidence="1" key="1">
    <citation type="submission" date="2021-01" db="EMBL/GenBank/DDBJ databases">
        <title>Whole genome shotgun sequence of Planotetraspora thailandica NBRC 104271.</title>
        <authorList>
            <person name="Komaki H."/>
            <person name="Tamura T."/>
        </authorList>
    </citation>
    <scope>NUCLEOTIDE SEQUENCE</scope>
    <source>
        <strain evidence="1">NBRC 104271</strain>
    </source>
</reference>
<keyword evidence="2" id="KW-1185">Reference proteome</keyword>
<sequence>MPAASYGAYTEDGYQLDEPSPEAIGVLIAELNHVDNTFVTFHAAGDDPVWYALASFRGDDIYEIEYRDVRKNEHRYSRRGDASTVSDEIAQWIAVRDN</sequence>
<dbReference type="RefSeq" id="WP_203947299.1">
    <property type="nucleotide sequence ID" value="NZ_BOOR01000046.1"/>
</dbReference>
<accession>A0A8J3V4C8</accession>
<gene>
    <name evidence="1" type="ORF">Pth03_55520</name>
</gene>